<dbReference type="Gene3D" id="2.30.40.10">
    <property type="entry name" value="Urease, subunit C, domain 1"/>
    <property type="match status" value="1"/>
</dbReference>
<evidence type="ECO:0000313" key="2">
    <source>
        <dbReference type="EMBL" id="KAK5047732.1"/>
    </source>
</evidence>
<dbReference type="RefSeq" id="XP_064703259.1">
    <property type="nucleotide sequence ID" value="XM_064849958.1"/>
</dbReference>
<dbReference type="SUPFAM" id="SSF51338">
    <property type="entry name" value="Composite domain of metallo-dependent hydrolases"/>
    <property type="match status" value="1"/>
</dbReference>
<proteinExistence type="predicted"/>
<evidence type="ECO:0000313" key="3">
    <source>
        <dbReference type="Proteomes" id="UP001358417"/>
    </source>
</evidence>
<comment type="caution">
    <text evidence="2">The sequence shown here is derived from an EMBL/GenBank/DDBJ whole genome shotgun (WGS) entry which is preliminary data.</text>
</comment>
<keyword evidence="3" id="KW-1185">Reference proteome</keyword>
<protein>
    <recommendedName>
        <fullName evidence="1">Amidohydrolase-related domain-containing protein</fullName>
    </recommendedName>
</protein>
<dbReference type="InterPro" id="IPR032466">
    <property type="entry name" value="Metal_Hydrolase"/>
</dbReference>
<dbReference type="SUPFAM" id="SSF51556">
    <property type="entry name" value="Metallo-dependent hydrolases"/>
    <property type="match status" value="1"/>
</dbReference>
<dbReference type="GeneID" id="89974569"/>
<sequence>MKAAQDSRSFNINNVRVFDGHDLSALKAISVSGGVIVASPVLGAKEINGHGGVLIPGLIDAHIHLNTAQELKAMARYGVTTGLDMGTWPASKISAQRGHKHASDFRTSGAPATSPGSVHATILPMMKSSLISSPDEAVRFVQERLAENVDYIKMIAEDPGPDQATLDAVVVEAHRHGKLVVAHASELHAFHMAQDAHTDVITHVPCDAALDDTASARMAADNQVSVPTLTMMKAIAAPFSARVLKSLLSHPNTVLSIISATRRRQHPSPGKPVYTNARASVTALHRAGVPILAGSDAHIDPASPVSVVHGEALHQELELLVEAGLSCLEALRAATVLPARYFGLQDRGAVEGGRRADLVLLRENPLVDIRNTRSISAVWCAGVLVPLA</sequence>
<dbReference type="Gene3D" id="3.30.110.90">
    <property type="entry name" value="Amidohydrolase"/>
    <property type="match status" value="1"/>
</dbReference>
<dbReference type="AlphaFoldDB" id="A0AAV9N4Z2"/>
<dbReference type="InterPro" id="IPR006680">
    <property type="entry name" value="Amidohydro-rel"/>
</dbReference>
<name>A0AAV9N4Z2_9EURO</name>
<evidence type="ECO:0000259" key="1">
    <source>
        <dbReference type="Pfam" id="PF01979"/>
    </source>
</evidence>
<reference evidence="2 3" key="1">
    <citation type="submission" date="2023-08" db="EMBL/GenBank/DDBJ databases">
        <title>Black Yeasts Isolated from many extreme environments.</title>
        <authorList>
            <person name="Coleine C."/>
            <person name="Stajich J.E."/>
            <person name="Selbmann L."/>
        </authorList>
    </citation>
    <scope>NUCLEOTIDE SEQUENCE [LARGE SCALE GENOMIC DNA]</scope>
    <source>
        <strain evidence="2 3">CCFEE 5792</strain>
    </source>
</reference>
<dbReference type="PANTHER" id="PTHR43135:SF3">
    <property type="entry name" value="ALPHA-D-RIBOSE 1-METHYLPHOSPHONATE 5-TRIPHOSPHATE DIPHOSPHATASE"/>
    <property type="match status" value="1"/>
</dbReference>
<dbReference type="InterPro" id="IPR011059">
    <property type="entry name" value="Metal-dep_hydrolase_composite"/>
</dbReference>
<dbReference type="Pfam" id="PF01979">
    <property type="entry name" value="Amidohydro_1"/>
    <property type="match status" value="1"/>
</dbReference>
<dbReference type="PANTHER" id="PTHR43135">
    <property type="entry name" value="ALPHA-D-RIBOSE 1-METHYLPHOSPHONATE 5-TRIPHOSPHATE DIPHOSPHATASE"/>
    <property type="match status" value="1"/>
</dbReference>
<accession>A0AAV9N4Z2</accession>
<dbReference type="Gene3D" id="3.40.50.10910">
    <property type="entry name" value="Amidohydrolase"/>
    <property type="match status" value="1"/>
</dbReference>
<dbReference type="Gene3D" id="1.20.58.520">
    <property type="entry name" value="Amidohydrolase"/>
    <property type="match status" value="1"/>
</dbReference>
<feature type="domain" description="Amidohydrolase-related" evidence="1">
    <location>
        <begin position="53"/>
        <end position="385"/>
    </location>
</feature>
<organism evidence="2 3">
    <name type="scientific">Exophiala bonariae</name>
    <dbReference type="NCBI Taxonomy" id="1690606"/>
    <lineage>
        <taxon>Eukaryota</taxon>
        <taxon>Fungi</taxon>
        <taxon>Dikarya</taxon>
        <taxon>Ascomycota</taxon>
        <taxon>Pezizomycotina</taxon>
        <taxon>Eurotiomycetes</taxon>
        <taxon>Chaetothyriomycetidae</taxon>
        <taxon>Chaetothyriales</taxon>
        <taxon>Herpotrichiellaceae</taxon>
        <taxon>Exophiala</taxon>
    </lineage>
</organism>
<dbReference type="Proteomes" id="UP001358417">
    <property type="component" value="Unassembled WGS sequence"/>
</dbReference>
<dbReference type="GO" id="GO:0016810">
    <property type="term" value="F:hydrolase activity, acting on carbon-nitrogen (but not peptide) bonds"/>
    <property type="evidence" value="ECO:0007669"/>
    <property type="project" value="InterPro"/>
</dbReference>
<dbReference type="EMBL" id="JAVRRD010000024">
    <property type="protein sequence ID" value="KAK5047732.1"/>
    <property type="molecule type" value="Genomic_DNA"/>
</dbReference>
<gene>
    <name evidence="2" type="ORF">LTR84_006397</name>
</gene>
<dbReference type="InterPro" id="IPR051781">
    <property type="entry name" value="Metallo-dep_Hydrolase"/>
</dbReference>